<dbReference type="AlphaFoldDB" id="W0NQG2"/>
<proteinExistence type="inferred from homology"/>
<dbReference type="Pfam" id="PF03466">
    <property type="entry name" value="LysR_substrate"/>
    <property type="match status" value="1"/>
</dbReference>
<dbReference type="PANTHER" id="PTHR30537">
    <property type="entry name" value="HTH-TYPE TRANSCRIPTIONAL REGULATOR"/>
    <property type="match status" value="1"/>
</dbReference>
<keyword evidence="2" id="KW-0805">Transcription regulation</keyword>
<dbReference type="EMBL" id="KF742556">
    <property type="protein sequence ID" value="AHG53052.1"/>
    <property type="molecule type" value="Genomic_DNA"/>
</dbReference>
<dbReference type="InterPro" id="IPR005119">
    <property type="entry name" value="LysR_subst-bd"/>
</dbReference>
<protein>
    <submittedName>
        <fullName evidence="6">COG0583 Transcriptional regulator</fullName>
    </submittedName>
</protein>
<reference evidence="6" key="1">
    <citation type="journal article" date="2013" name="Front. Microbiol.">
        <title>Metatranscriptomic and functional metagenomic analysis of methylphosphonate utilization by marine bacteria.</title>
        <authorList>
            <person name="Martinez A."/>
            <person name="Ventouras L.A."/>
            <person name="Wilson S.T."/>
            <person name="Karl D.M."/>
            <person name="Delong E.F."/>
        </authorList>
    </citation>
    <scope>NUCLEOTIDE SEQUENCE</scope>
</reference>
<evidence type="ECO:0000256" key="3">
    <source>
        <dbReference type="ARBA" id="ARBA00023125"/>
    </source>
</evidence>
<accession>W0NQG2</accession>
<dbReference type="PROSITE" id="PS50931">
    <property type="entry name" value="HTH_LYSR"/>
    <property type="match status" value="1"/>
</dbReference>
<name>W0NQG2_9BACT</name>
<evidence type="ECO:0000256" key="1">
    <source>
        <dbReference type="ARBA" id="ARBA00009437"/>
    </source>
</evidence>
<comment type="similarity">
    <text evidence="1">Belongs to the LysR transcriptional regulatory family.</text>
</comment>
<keyword evidence="3" id="KW-0238">DNA-binding</keyword>
<evidence type="ECO:0000256" key="2">
    <source>
        <dbReference type="ARBA" id="ARBA00023015"/>
    </source>
</evidence>
<dbReference type="InterPro" id="IPR058163">
    <property type="entry name" value="LysR-type_TF_proteobact-type"/>
</dbReference>
<dbReference type="SUPFAM" id="SSF46785">
    <property type="entry name" value="Winged helix' DNA-binding domain"/>
    <property type="match status" value="1"/>
</dbReference>
<dbReference type="Gene3D" id="1.10.10.10">
    <property type="entry name" value="Winged helix-like DNA-binding domain superfamily/Winged helix DNA-binding domain"/>
    <property type="match status" value="1"/>
</dbReference>
<organism evidence="6">
    <name type="scientific">uncultured bacterium B3TF_MPn1</name>
    <dbReference type="NCBI Taxonomy" id="1439866"/>
    <lineage>
        <taxon>Bacteria</taxon>
        <taxon>environmental samples</taxon>
    </lineage>
</organism>
<dbReference type="InterPro" id="IPR000847">
    <property type="entry name" value="LysR_HTH_N"/>
</dbReference>
<sequence length="310" mass="34813">MQDLNEMAIFAVVVGSGSFTKAADKLKLPKSTVSRKVSQLEKRVGVRLINRTTRNLKPTETGKLYYQNCVKMLEQAEEADRVVNNMQAEPSGRLRIGTPLSFGTPFFVSTIKDFLQAHPKIDIEIISDNKSLDMLEAELDISFRVGPLTDSSLVTRNLGTARLSLCASPEFIKKNGKPKGLDDLKRFTCIEHPDAPWVFRGKNGQEECADMKHRLMANDMELIRKATLDGFGISAIPQILIADDVRAGRLELLLPGTPFMERTFYLVYPSRREPPSKVVAFTEFLLERTQPVPPWEQLSDVFEVEPEATV</sequence>
<dbReference type="GO" id="GO:0043565">
    <property type="term" value="F:sequence-specific DNA binding"/>
    <property type="evidence" value="ECO:0007669"/>
    <property type="project" value="TreeGrafter"/>
</dbReference>
<evidence type="ECO:0000259" key="5">
    <source>
        <dbReference type="PROSITE" id="PS50931"/>
    </source>
</evidence>
<dbReference type="FunFam" id="1.10.10.10:FF:000001">
    <property type="entry name" value="LysR family transcriptional regulator"/>
    <property type="match status" value="1"/>
</dbReference>
<dbReference type="Gene3D" id="3.40.190.290">
    <property type="match status" value="1"/>
</dbReference>
<feature type="domain" description="HTH lysR-type" evidence="5">
    <location>
        <begin position="1"/>
        <end position="59"/>
    </location>
</feature>
<dbReference type="GO" id="GO:0003700">
    <property type="term" value="F:DNA-binding transcription factor activity"/>
    <property type="evidence" value="ECO:0007669"/>
    <property type="project" value="InterPro"/>
</dbReference>
<evidence type="ECO:0000313" key="6">
    <source>
        <dbReference type="EMBL" id="AHG53052.1"/>
    </source>
</evidence>
<dbReference type="GO" id="GO:0006351">
    <property type="term" value="P:DNA-templated transcription"/>
    <property type="evidence" value="ECO:0007669"/>
    <property type="project" value="TreeGrafter"/>
</dbReference>
<dbReference type="CDD" id="cd08422">
    <property type="entry name" value="PBP2_CrgA_like"/>
    <property type="match status" value="1"/>
</dbReference>
<dbReference type="Pfam" id="PF00126">
    <property type="entry name" value="HTH_1"/>
    <property type="match status" value="1"/>
</dbReference>
<dbReference type="SUPFAM" id="SSF53850">
    <property type="entry name" value="Periplasmic binding protein-like II"/>
    <property type="match status" value="1"/>
</dbReference>
<dbReference type="InterPro" id="IPR036390">
    <property type="entry name" value="WH_DNA-bd_sf"/>
</dbReference>
<dbReference type="InterPro" id="IPR036388">
    <property type="entry name" value="WH-like_DNA-bd_sf"/>
</dbReference>
<dbReference type="PANTHER" id="PTHR30537:SF5">
    <property type="entry name" value="HTH-TYPE TRANSCRIPTIONAL ACTIVATOR TTDR-RELATED"/>
    <property type="match status" value="1"/>
</dbReference>
<keyword evidence="4" id="KW-0804">Transcription</keyword>
<evidence type="ECO:0000256" key="4">
    <source>
        <dbReference type="ARBA" id="ARBA00023163"/>
    </source>
</evidence>